<organism evidence="4 5">
    <name type="scientific">Salinarimonas soli</name>
    <dbReference type="NCBI Taxonomy" id="1638099"/>
    <lineage>
        <taxon>Bacteria</taxon>
        <taxon>Pseudomonadati</taxon>
        <taxon>Pseudomonadota</taxon>
        <taxon>Alphaproteobacteria</taxon>
        <taxon>Hyphomicrobiales</taxon>
        <taxon>Salinarimonadaceae</taxon>
        <taxon>Salinarimonas</taxon>
    </lineage>
</organism>
<dbReference type="OrthoDB" id="9777859at2"/>
<dbReference type="RefSeq" id="WP_149815504.1">
    <property type="nucleotide sequence ID" value="NZ_VUOA01000006.1"/>
</dbReference>
<dbReference type="AlphaFoldDB" id="A0A5B2VR34"/>
<accession>A0A5B2VR34</accession>
<feature type="domain" description="Amidase" evidence="3">
    <location>
        <begin position="34"/>
        <end position="398"/>
    </location>
</feature>
<dbReference type="Proteomes" id="UP000323142">
    <property type="component" value="Unassembled WGS sequence"/>
</dbReference>
<dbReference type="SUPFAM" id="SSF75304">
    <property type="entry name" value="Amidase signature (AS) enzymes"/>
    <property type="match status" value="1"/>
</dbReference>
<gene>
    <name evidence="4" type="ORF">F0L46_02790</name>
</gene>
<proteinExistence type="inferred from homology"/>
<evidence type="ECO:0000256" key="2">
    <source>
        <dbReference type="SAM" id="MobiDB-lite"/>
    </source>
</evidence>
<evidence type="ECO:0000313" key="4">
    <source>
        <dbReference type="EMBL" id="KAA2242233.1"/>
    </source>
</evidence>
<evidence type="ECO:0000259" key="3">
    <source>
        <dbReference type="Pfam" id="PF01425"/>
    </source>
</evidence>
<dbReference type="PANTHER" id="PTHR11895">
    <property type="entry name" value="TRANSAMIDASE"/>
    <property type="match status" value="1"/>
</dbReference>
<feature type="region of interest" description="Disordered" evidence="2">
    <location>
        <begin position="111"/>
        <end position="134"/>
    </location>
</feature>
<dbReference type="Pfam" id="PF01425">
    <property type="entry name" value="Amidase"/>
    <property type="match status" value="1"/>
</dbReference>
<comment type="caution">
    <text evidence="4">The sequence shown here is derived from an EMBL/GenBank/DDBJ whole genome shotgun (WGS) entry which is preliminary data.</text>
</comment>
<dbReference type="PANTHER" id="PTHR11895:SF151">
    <property type="entry name" value="GLUTAMYL-TRNA(GLN) AMIDOTRANSFERASE SUBUNIT A"/>
    <property type="match status" value="1"/>
</dbReference>
<sequence length="413" mass="41986">MQSLIEIRRRIEAGSLTPEAAIRASLEAVAAGDDAIRAFVHLDPTAGPGREGPLQGIAVGVKDIVDVAGQPTGMGSPIYDGWRPFADAPVTSLLRRAGATPVGKTSTTAFAYIDPTPTRNPRNPAHTPGGSSSGSAAAVAAGMVPLAIGTQTGGSVIRPASFCGVAAIKPSYRMLPAIGVKCFSWSLDTVGLFAAGVADVAYGLAALTGRGELLPQGEPGAPRIGVVVQDFAGEADPAILQAVEQAAAAAEAEGARVTRVNLPPIFAAAFAAHATIQDFEAAQALAFEQDRHRDALPPLLRGLLDAAAGIEPGAYDAARSTANRARGALRDVFLDVDVLLTVSAPGPAPETLASTGTSAFNRLWTLMGTPCVNVPGLADARGLPLGVQVVAPFGADALALSAARFVESALRDA</sequence>
<evidence type="ECO:0000256" key="1">
    <source>
        <dbReference type="ARBA" id="ARBA00009199"/>
    </source>
</evidence>
<dbReference type="InterPro" id="IPR023631">
    <property type="entry name" value="Amidase_dom"/>
</dbReference>
<name>A0A5B2VR34_9HYPH</name>
<evidence type="ECO:0000313" key="5">
    <source>
        <dbReference type="Proteomes" id="UP000323142"/>
    </source>
</evidence>
<dbReference type="EMBL" id="VUOA01000006">
    <property type="protein sequence ID" value="KAA2242233.1"/>
    <property type="molecule type" value="Genomic_DNA"/>
</dbReference>
<dbReference type="GO" id="GO:0003824">
    <property type="term" value="F:catalytic activity"/>
    <property type="evidence" value="ECO:0007669"/>
    <property type="project" value="InterPro"/>
</dbReference>
<comment type="similarity">
    <text evidence="1">Belongs to the amidase family.</text>
</comment>
<dbReference type="Gene3D" id="3.90.1300.10">
    <property type="entry name" value="Amidase signature (AS) domain"/>
    <property type="match status" value="1"/>
</dbReference>
<dbReference type="InterPro" id="IPR000120">
    <property type="entry name" value="Amidase"/>
</dbReference>
<dbReference type="InterPro" id="IPR036928">
    <property type="entry name" value="AS_sf"/>
</dbReference>
<reference evidence="4 5" key="1">
    <citation type="submission" date="2019-09" db="EMBL/GenBank/DDBJ databases">
        <title>Salinarimonas rosea gen. nov., sp. nov., a new member of the a-2 subgroup of the Proteobacteria.</title>
        <authorList>
            <person name="Liu J."/>
        </authorList>
    </citation>
    <scope>NUCLEOTIDE SEQUENCE [LARGE SCALE GENOMIC DNA]</scope>
    <source>
        <strain evidence="4 5">BN140002</strain>
    </source>
</reference>
<protein>
    <submittedName>
        <fullName evidence="4">Amidase</fullName>
    </submittedName>
</protein>
<keyword evidence="5" id="KW-1185">Reference proteome</keyword>
<reference evidence="4 5" key="2">
    <citation type="submission" date="2019-09" db="EMBL/GenBank/DDBJ databases">
        <authorList>
            <person name="Jin C."/>
        </authorList>
    </citation>
    <scope>NUCLEOTIDE SEQUENCE [LARGE SCALE GENOMIC DNA]</scope>
    <source>
        <strain evidence="4 5">BN140002</strain>
    </source>
</reference>